<evidence type="ECO:0000256" key="10">
    <source>
        <dbReference type="ARBA" id="ARBA00023049"/>
    </source>
</evidence>
<evidence type="ECO:0000256" key="6">
    <source>
        <dbReference type="ARBA" id="ARBA00022723"/>
    </source>
</evidence>
<evidence type="ECO:0000256" key="2">
    <source>
        <dbReference type="ARBA" id="ARBA00001941"/>
    </source>
</evidence>
<evidence type="ECO:0000256" key="3">
    <source>
        <dbReference type="ARBA" id="ARBA00004479"/>
    </source>
</evidence>
<keyword evidence="12" id="KW-0325">Glycoprotein</keyword>
<dbReference type="GO" id="GO:0030178">
    <property type="term" value="P:negative regulation of Wnt signaling pathway"/>
    <property type="evidence" value="ECO:0007669"/>
    <property type="project" value="InterPro"/>
</dbReference>
<dbReference type="EMBL" id="RJJR01000001">
    <property type="protein sequence ID" value="RNI40208.1"/>
    <property type="molecule type" value="Genomic_DNA"/>
</dbReference>
<keyword evidence="10" id="KW-0482">Metalloprotease</keyword>
<proteinExistence type="predicted"/>
<keyword evidence="7 13" id="KW-0732">Signal</keyword>
<evidence type="ECO:0000256" key="8">
    <source>
        <dbReference type="ARBA" id="ARBA00022801"/>
    </source>
</evidence>
<evidence type="ECO:0000313" key="15">
    <source>
        <dbReference type="Proteomes" id="UP000267223"/>
    </source>
</evidence>
<protein>
    <submittedName>
        <fullName evidence="14">TraB/GumN family protein</fullName>
    </submittedName>
</protein>
<dbReference type="GO" id="GO:0004222">
    <property type="term" value="F:metalloendopeptidase activity"/>
    <property type="evidence" value="ECO:0007669"/>
    <property type="project" value="TreeGrafter"/>
</dbReference>
<dbReference type="GO" id="GO:0006508">
    <property type="term" value="P:proteolysis"/>
    <property type="evidence" value="ECO:0007669"/>
    <property type="project" value="UniProtKB-KW"/>
</dbReference>
<evidence type="ECO:0000256" key="11">
    <source>
        <dbReference type="ARBA" id="ARBA00023136"/>
    </source>
</evidence>
<evidence type="ECO:0000256" key="4">
    <source>
        <dbReference type="ARBA" id="ARBA00022670"/>
    </source>
</evidence>
<evidence type="ECO:0000256" key="7">
    <source>
        <dbReference type="ARBA" id="ARBA00022729"/>
    </source>
</evidence>
<keyword evidence="8" id="KW-0378">Hydrolase</keyword>
<dbReference type="AlphaFoldDB" id="A0A3M9NT20"/>
<dbReference type="InterPro" id="IPR002816">
    <property type="entry name" value="TraB/PrgY/GumN_fam"/>
</dbReference>
<comment type="cofactor">
    <cofactor evidence="1">
        <name>Mn(2+)</name>
        <dbReference type="ChEBI" id="CHEBI:29035"/>
    </cofactor>
</comment>
<feature type="chain" id="PRO_5018334252" evidence="13">
    <location>
        <begin position="27"/>
        <end position="1158"/>
    </location>
</feature>
<dbReference type="GO" id="GO:0016020">
    <property type="term" value="C:membrane"/>
    <property type="evidence" value="ECO:0007669"/>
    <property type="project" value="UniProtKB-SubCell"/>
</dbReference>
<dbReference type="CDD" id="cd14789">
    <property type="entry name" value="Tiki"/>
    <property type="match status" value="1"/>
</dbReference>
<dbReference type="InterPro" id="IPR040230">
    <property type="entry name" value="TIKI1/2-like"/>
</dbReference>
<comment type="cofactor">
    <cofactor evidence="2">
        <name>Co(2+)</name>
        <dbReference type="ChEBI" id="CHEBI:48828"/>
    </cofactor>
</comment>
<comment type="caution">
    <text evidence="14">The sequence shown here is derived from an EMBL/GenBank/DDBJ whole genome shotgun (WGS) entry which is preliminary data.</text>
</comment>
<keyword evidence="11" id="KW-0472">Membrane</keyword>
<dbReference type="RefSeq" id="WP_123119099.1">
    <property type="nucleotide sequence ID" value="NZ_RJJR01000001.1"/>
</dbReference>
<evidence type="ECO:0000256" key="13">
    <source>
        <dbReference type="SAM" id="SignalP"/>
    </source>
</evidence>
<accession>A0A3M9NT20</accession>
<evidence type="ECO:0000256" key="5">
    <source>
        <dbReference type="ARBA" id="ARBA00022692"/>
    </source>
</evidence>
<evidence type="ECO:0000313" key="14">
    <source>
        <dbReference type="EMBL" id="RNI40208.1"/>
    </source>
</evidence>
<keyword evidence="9" id="KW-1133">Transmembrane helix</keyword>
<keyword evidence="5" id="KW-0812">Transmembrane</keyword>
<keyword evidence="15" id="KW-1185">Reference proteome</keyword>
<keyword evidence="4" id="KW-0645">Protease</keyword>
<dbReference type="Proteomes" id="UP000267223">
    <property type="component" value="Unassembled WGS sequence"/>
</dbReference>
<gene>
    <name evidence="14" type="ORF">EFY79_02615</name>
</gene>
<dbReference type="PANTHER" id="PTHR31120">
    <property type="entry name" value="METALLOPROTEASE TIKI"/>
    <property type="match status" value="1"/>
</dbReference>
<dbReference type="GO" id="GO:0046872">
    <property type="term" value="F:metal ion binding"/>
    <property type="evidence" value="ECO:0007669"/>
    <property type="project" value="UniProtKB-KW"/>
</dbReference>
<evidence type="ECO:0000256" key="1">
    <source>
        <dbReference type="ARBA" id="ARBA00001936"/>
    </source>
</evidence>
<dbReference type="PANTHER" id="PTHR31120:SF6">
    <property type="entry name" value="METALLOPROTEASE TIKI HOMOLOG"/>
    <property type="match status" value="1"/>
</dbReference>
<dbReference type="OrthoDB" id="9798714at2"/>
<evidence type="ECO:0000256" key="12">
    <source>
        <dbReference type="ARBA" id="ARBA00023180"/>
    </source>
</evidence>
<comment type="subcellular location">
    <subcellularLocation>
        <location evidence="3">Membrane</location>
        <topology evidence="3">Single-pass type I membrane protein</topology>
    </subcellularLocation>
</comment>
<name>A0A3M9NT20_9BACT</name>
<feature type="signal peptide" evidence="13">
    <location>
        <begin position="1"/>
        <end position="26"/>
    </location>
</feature>
<keyword evidence="6" id="KW-0479">Metal-binding</keyword>
<sequence length="1158" mass="131003">MKKKNHLLLLLIATCIQLSFCQSSFSQQLPSTLLWRISGNGLQKSSYLFGTLHLTDERVFNLGDSLYRSIEQSEGFAIEIDPQEFTPLMIDEAKKEIYQKGQPIKELMSSAQYEKYGKMLAKKLNKNAEEITTSDILEEKNKWIRQSFKNGKMQTFLDAYLFDIARRLGKWTGGVEDLKDQQGILDLVDESDIEQIAIGGSGENMKEDNKNAEYLIKAYLDNDLNEIDRMSNSQDSLFEEALLFKRNVKMARRMDSLSQLRSMVFAVGAAHLPGAKGLISLLRGKGFTVTPVFSSKKIKPSDYKVKEVPLKWYDVKDEQGLYTASMPGKPGDMVLYGIMNMKMYFDIFSSTLYMTTAVKTPYSPKMADSVLRAMATYYFGNAKGKPITINNIPGKEFISEKQNYSHGYLLFKDGKMYIALGLSTKSGRAGEPAINRFLHSFSITEKAPDTSRIFTYTNKIKAYRLEVPGEPTSGDDYSKATKKDSGIVTKLNIASDPVTGAYFFFGTNEAAPGYNLENDSVMLVAIRASQLSKFKRMSMDTAYIKNGCRILDLAGMMAQAPLMMKTRFQFRGNRWYGLVAIYDTAKDKSSVQRFFSSFTTLDYAPVKWDNHTAADNSFSTWSPTAFTYQPNKKDEDGNREWNYECYDSSRGDNYEIIANEFSKYYWQNSDSALWNEVTGRYNSDSVIVKKKISNNGLKGYELALKANGSSNVKRLRFFLNNGKLYTLMALQAAGEINNENTNKFFESFHFTSIHPDTNVLVSKAALLLTDMGSPDSSVSCSAVKYLTIVPFTKEDLPLLHRALLKNYPEPDYSAGEIKNKLKKIILNFKDPSSFIFAKNNYATANDTTRNLLLSIMASFPTEENYNDIKTLLLKQPPMVDPGYQFINPLSDSLQLTATILPDLLPLLKDTAMGPSLINLSNQLLDSGLVHKNIFKPYHPDILKLSGRELALLKEDPDNYSYYDYLLVDLMGKMNTPEFNAVLQKWSLLSKPSYTALQAVNLLLRNNQPINPVAIAALAKDNSSLIELYDTLKAYHKTNLFPAAYFTQKSFGESYAFTADEDNTPAAVTYLLQKVINFKGRQSRFYFYKLTFHDGDDTTYSLACAGPFNVNIQEVSSKDATGVIYYDEDFDQSEVQKQSASLIKQMEDWFEWSDKKENK</sequence>
<evidence type="ECO:0000256" key="9">
    <source>
        <dbReference type="ARBA" id="ARBA00022989"/>
    </source>
</evidence>
<organism evidence="14 15">
    <name type="scientific">Hanamia caeni</name>
    <dbReference type="NCBI Taxonomy" id="2294116"/>
    <lineage>
        <taxon>Bacteria</taxon>
        <taxon>Pseudomonadati</taxon>
        <taxon>Bacteroidota</taxon>
        <taxon>Chitinophagia</taxon>
        <taxon>Chitinophagales</taxon>
        <taxon>Chitinophagaceae</taxon>
        <taxon>Hanamia</taxon>
    </lineage>
</organism>
<reference evidence="14 15" key="1">
    <citation type="submission" date="2018-11" db="EMBL/GenBank/DDBJ databases">
        <title>Draft genome sequence of Ferruginibacter sp. BO-59.</title>
        <authorList>
            <person name="Im W.T."/>
        </authorList>
    </citation>
    <scope>NUCLEOTIDE SEQUENCE [LARGE SCALE GENOMIC DNA]</scope>
    <source>
        <strain evidence="14 15">BO-59</strain>
    </source>
</reference>
<dbReference type="Pfam" id="PF01963">
    <property type="entry name" value="TraB_PrgY_gumN"/>
    <property type="match status" value="1"/>
</dbReference>